<dbReference type="GO" id="GO:0017128">
    <property type="term" value="F:phospholipid scramblase activity"/>
    <property type="evidence" value="ECO:0007669"/>
    <property type="project" value="InterPro"/>
</dbReference>
<evidence type="ECO:0000256" key="2">
    <source>
        <dbReference type="RuleBase" id="RU363116"/>
    </source>
</evidence>
<comment type="function">
    <text evidence="2">May mediate accelerated ATP-independent bidirectional transbilayer migration of phospholipids upon binding calcium ions that results in a loss of phospholipid asymmetry in the plasma membrane.</text>
</comment>
<evidence type="ECO:0000256" key="1">
    <source>
        <dbReference type="ARBA" id="ARBA00005350"/>
    </source>
</evidence>
<evidence type="ECO:0000313" key="3">
    <source>
        <dbReference type="EMBL" id="GMS93863.1"/>
    </source>
</evidence>
<comment type="cofactor">
    <cofactor evidence="2">
        <name>Ca(2+)</name>
        <dbReference type="ChEBI" id="CHEBI:29108"/>
    </cofactor>
</comment>
<dbReference type="AlphaFoldDB" id="A0AAV5THZ2"/>
<feature type="non-terminal residue" evidence="3">
    <location>
        <position position="169"/>
    </location>
</feature>
<keyword evidence="4" id="KW-1185">Reference proteome</keyword>
<name>A0AAV5THZ2_9BILA</name>
<dbReference type="Pfam" id="PF03803">
    <property type="entry name" value="Scramblase"/>
    <property type="match status" value="1"/>
</dbReference>
<comment type="similarity">
    <text evidence="1 2">Belongs to the phospholipid scramblase family.</text>
</comment>
<keyword evidence="2" id="KW-0564">Palmitate</keyword>
<keyword evidence="2" id="KW-0106">Calcium</keyword>
<organism evidence="3 4">
    <name type="scientific">Pristionchus entomophagus</name>
    <dbReference type="NCBI Taxonomy" id="358040"/>
    <lineage>
        <taxon>Eukaryota</taxon>
        <taxon>Metazoa</taxon>
        <taxon>Ecdysozoa</taxon>
        <taxon>Nematoda</taxon>
        <taxon>Chromadorea</taxon>
        <taxon>Rhabditida</taxon>
        <taxon>Rhabditina</taxon>
        <taxon>Diplogasteromorpha</taxon>
        <taxon>Diplogasteroidea</taxon>
        <taxon>Neodiplogasteridae</taxon>
        <taxon>Pristionchus</taxon>
    </lineage>
</organism>
<comment type="caution">
    <text evidence="3">The sequence shown here is derived from an EMBL/GenBank/DDBJ whole genome shotgun (WGS) entry which is preliminary data.</text>
</comment>
<accession>A0AAV5THZ2</accession>
<dbReference type="PANTHER" id="PTHR23248">
    <property type="entry name" value="PHOSPHOLIPID SCRAMBLASE-RELATED"/>
    <property type="match status" value="1"/>
</dbReference>
<keyword evidence="2" id="KW-0449">Lipoprotein</keyword>
<dbReference type="PANTHER" id="PTHR23248:SF63">
    <property type="entry name" value="PHOSPHOLIPID SCRAMBLASE"/>
    <property type="match status" value="1"/>
</dbReference>
<protein>
    <recommendedName>
        <fullName evidence="2">Phospholipid scramblase</fullName>
    </recommendedName>
</protein>
<reference evidence="3" key="1">
    <citation type="submission" date="2023-10" db="EMBL/GenBank/DDBJ databases">
        <title>Genome assembly of Pristionchus species.</title>
        <authorList>
            <person name="Yoshida K."/>
            <person name="Sommer R.J."/>
        </authorList>
    </citation>
    <scope>NUCLEOTIDE SEQUENCE</scope>
    <source>
        <strain evidence="3">RS0144</strain>
    </source>
</reference>
<evidence type="ECO:0000313" key="4">
    <source>
        <dbReference type="Proteomes" id="UP001432027"/>
    </source>
</evidence>
<dbReference type="Proteomes" id="UP001432027">
    <property type="component" value="Unassembled WGS sequence"/>
</dbReference>
<sequence>PIDLSARVNATLIGASFLIKKEWLEILAGWETKNKYVIMNEAGEQIYYAYESSDVCERMCCKAGRSFTIYIVDNTGREVMCVSRGFKCCAGWTCCAEPGSCAAHEVTVETLSGYEIGSVSQRPSCCVAAYQVQDQNKKPILNIDPPYCCDLVCSCDEKLFTINTLGGIS</sequence>
<dbReference type="InterPro" id="IPR005552">
    <property type="entry name" value="Scramblase"/>
</dbReference>
<dbReference type="EMBL" id="BTSX01000004">
    <property type="protein sequence ID" value="GMS93863.1"/>
    <property type="molecule type" value="Genomic_DNA"/>
</dbReference>
<proteinExistence type="inferred from homology"/>
<dbReference type="GO" id="GO:0005886">
    <property type="term" value="C:plasma membrane"/>
    <property type="evidence" value="ECO:0007669"/>
    <property type="project" value="TreeGrafter"/>
</dbReference>
<gene>
    <name evidence="3" type="ORF">PENTCL1PPCAC_16038</name>
</gene>
<feature type="non-terminal residue" evidence="3">
    <location>
        <position position="1"/>
    </location>
</feature>